<evidence type="ECO:0000256" key="4">
    <source>
        <dbReference type="ARBA" id="ARBA00022989"/>
    </source>
</evidence>
<accession>A0A196SBE4</accession>
<comment type="caution">
    <text evidence="7">The sequence shown here is derived from an EMBL/GenBank/DDBJ whole genome shotgun (WGS) entry which is preliminary data.</text>
</comment>
<evidence type="ECO:0000313" key="8">
    <source>
        <dbReference type="Proteomes" id="UP000078348"/>
    </source>
</evidence>
<sequence length="437" mass="51201">MLYGRASLSNKVKNPLIQPILNEKALFRDMVQYSTDASPSQQCASADSIHHYFTANQPSLFVPCQRYDRYSFCQEYYLFQFNASSSTCQRFVRQPCRPHRLLSSIDIRGGLYRGVTLTFMLSLNRMNRFPYILQRWHGPISVAFFVTEREVPALAEKIAAVPRQNVVYSVYVRRNTTIQNTPWHKLPSGLKRYFPKGVFPINLLRDLTIESISTSHYLVIDVDIFLSERIYDRINSYGHWLQDERLILLLPLFGYRSNRTTSLNSKSLQSTPAPFLMNPAAFRCYEKDDCKEAWEHIPRDKKTLKKGVSRGDFAAVTRYHYVINPAIWMGFSVSVPMRGVVTENMEPYAVVRRSPRNPIFHPFFFDYGGDKMSFFVYLRSMKRYTSFVMPIDFGFNIPHKQTAVSTQFRKQKKTHPMSVFYHYMKYTLYDSLHIRTH</sequence>
<keyword evidence="6" id="KW-0325">Glycoprotein</keyword>
<evidence type="ECO:0000256" key="2">
    <source>
        <dbReference type="ARBA" id="ARBA00022692"/>
    </source>
</evidence>
<keyword evidence="8" id="KW-1185">Reference proteome</keyword>
<organism evidence="7 8">
    <name type="scientific">Blastocystis sp. subtype 1 (strain ATCC 50177 / NandII)</name>
    <dbReference type="NCBI Taxonomy" id="478820"/>
    <lineage>
        <taxon>Eukaryota</taxon>
        <taxon>Sar</taxon>
        <taxon>Stramenopiles</taxon>
        <taxon>Bigyra</taxon>
        <taxon>Opalozoa</taxon>
        <taxon>Opalinata</taxon>
        <taxon>Blastocystidae</taxon>
        <taxon>Blastocystis</taxon>
    </lineage>
</organism>
<dbReference type="GO" id="GO:0016020">
    <property type="term" value="C:membrane"/>
    <property type="evidence" value="ECO:0007669"/>
    <property type="project" value="UniProtKB-SubCell"/>
</dbReference>
<dbReference type="PANTHER" id="PTHR12270">
    <property type="entry name" value="GLYCOSYLTRANSFERASE-RELATED"/>
    <property type="match status" value="1"/>
</dbReference>
<comment type="subcellular location">
    <subcellularLocation>
        <location evidence="1">Membrane</location>
        <topology evidence="1">Single-pass type II membrane protein</topology>
    </subcellularLocation>
</comment>
<keyword evidence="4" id="KW-1133">Transmembrane helix</keyword>
<evidence type="ECO:0000256" key="5">
    <source>
        <dbReference type="ARBA" id="ARBA00023136"/>
    </source>
</evidence>
<keyword evidence="2" id="KW-0812">Transmembrane</keyword>
<name>A0A196SBE4_BLAHN</name>
<proteinExistence type="predicted"/>
<dbReference type="EMBL" id="LXWW01000397">
    <property type="protein sequence ID" value="OAO13432.1"/>
    <property type="molecule type" value="Genomic_DNA"/>
</dbReference>
<dbReference type="GO" id="GO:0042285">
    <property type="term" value="F:xylosyltransferase activity"/>
    <property type="evidence" value="ECO:0007669"/>
    <property type="project" value="TreeGrafter"/>
</dbReference>
<keyword evidence="5" id="KW-0472">Membrane</keyword>
<keyword evidence="7" id="KW-0808">Transferase</keyword>
<dbReference type="Proteomes" id="UP000078348">
    <property type="component" value="Unassembled WGS sequence"/>
</dbReference>
<protein>
    <submittedName>
        <fullName evidence="7">Glycosyltransferase-like protein LARGE2-like protein</fullName>
    </submittedName>
</protein>
<keyword evidence="3" id="KW-0735">Signal-anchor</keyword>
<dbReference type="InterPro" id="IPR051292">
    <property type="entry name" value="Xyl/GlcA_transferase"/>
</dbReference>
<dbReference type="AlphaFoldDB" id="A0A196SBE4"/>
<evidence type="ECO:0000256" key="3">
    <source>
        <dbReference type="ARBA" id="ARBA00022968"/>
    </source>
</evidence>
<dbReference type="PANTHER" id="PTHR12270:SF52">
    <property type="entry name" value="GLYCOSYLTRANSFERASE-LIKE PROTEIN GNT13-RELATED"/>
    <property type="match status" value="1"/>
</dbReference>
<dbReference type="OrthoDB" id="205012at2759"/>
<gene>
    <name evidence="7" type="ORF">AV274_4877</name>
</gene>
<dbReference type="Pfam" id="PF13896">
    <property type="entry name" value="Glyco_transf_49"/>
    <property type="match status" value="1"/>
</dbReference>
<dbReference type="GO" id="GO:0015020">
    <property type="term" value="F:glucuronosyltransferase activity"/>
    <property type="evidence" value="ECO:0007669"/>
    <property type="project" value="TreeGrafter"/>
</dbReference>
<reference evidence="7 8" key="1">
    <citation type="submission" date="2016-05" db="EMBL/GenBank/DDBJ databases">
        <title>Nuclear genome of Blastocystis sp. subtype 1 NandII.</title>
        <authorList>
            <person name="Gentekaki E."/>
            <person name="Curtis B."/>
            <person name="Stairs C."/>
            <person name="Eme L."/>
            <person name="Herman E."/>
            <person name="Klimes V."/>
            <person name="Arias M.C."/>
            <person name="Elias M."/>
            <person name="Hilliou F."/>
            <person name="Klute M."/>
            <person name="Malik S.-B."/>
            <person name="Pightling A."/>
            <person name="Rachubinski R."/>
            <person name="Salas D."/>
            <person name="Schlacht A."/>
            <person name="Suga H."/>
            <person name="Archibald J."/>
            <person name="Ball S.G."/>
            <person name="Clark G."/>
            <person name="Dacks J."/>
            <person name="Van Der Giezen M."/>
            <person name="Tsaousis A."/>
            <person name="Roger A."/>
        </authorList>
    </citation>
    <scope>NUCLEOTIDE SEQUENCE [LARGE SCALE GENOMIC DNA]</scope>
    <source>
        <strain evidence="8">ATCC 50177 / NandII</strain>
    </source>
</reference>
<evidence type="ECO:0000313" key="7">
    <source>
        <dbReference type="EMBL" id="OAO13432.1"/>
    </source>
</evidence>
<evidence type="ECO:0000256" key="6">
    <source>
        <dbReference type="ARBA" id="ARBA00023180"/>
    </source>
</evidence>
<evidence type="ECO:0000256" key="1">
    <source>
        <dbReference type="ARBA" id="ARBA00004606"/>
    </source>
</evidence>
<dbReference type="GO" id="GO:0035269">
    <property type="term" value="P:protein O-linked glycosylation via mannose"/>
    <property type="evidence" value="ECO:0007669"/>
    <property type="project" value="TreeGrafter"/>
</dbReference>